<organism evidence="2 3">
    <name type="scientific">Fimbriiglobus ruber</name>
    <dbReference type="NCBI Taxonomy" id="1908690"/>
    <lineage>
        <taxon>Bacteria</taxon>
        <taxon>Pseudomonadati</taxon>
        <taxon>Planctomycetota</taxon>
        <taxon>Planctomycetia</taxon>
        <taxon>Gemmatales</taxon>
        <taxon>Gemmataceae</taxon>
        <taxon>Fimbriiglobus</taxon>
    </lineage>
</organism>
<dbReference type="EMBL" id="NIDE01000014">
    <property type="protein sequence ID" value="OWK37828.1"/>
    <property type="molecule type" value="Genomic_DNA"/>
</dbReference>
<feature type="transmembrane region" description="Helical" evidence="1">
    <location>
        <begin position="12"/>
        <end position="29"/>
    </location>
</feature>
<evidence type="ECO:0000256" key="1">
    <source>
        <dbReference type="SAM" id="Phobius"/>
    </source>
</evidence>
<comment type="caution">
    <text evidence="2">The sequence shown here is derived from an EMBL/GenBank/DDBJ whole genome shotgun (WGS) entry which is preliminary data.</text>
</comment>
<sequence>MSEDIYRRVKSVLLAVLVLGSLFIGWRWSENGRYQLVDFRKTGSRVRPLPVMDTRTGEIQTVDWKD</sequence>
<protein>
    <submittedName>
        <fullName evidence="2">Uncharacterized protein</fullName>
    </submittedName>
</protein>
<keyword evidence="3" id="KW-1185">Reference proteome</keyword>
<keyword evidence="1" id="KW-0812">Transmembrane</keyword>
<evidence type="ECO:0000313" key="3">
    <source>
        <dbReference type="Proteomes" id="UP000214646"/>
    </source>
</evidence>
<name>A0A225DH18_9BACT</name>
<proteinExistence type="predicted"/>
<dbReference type="Proteomes" id="UP000214646">
    <property type="component" value="Unassembled WGS sequence"/>
</dbReference>
<dbReference type="AlphaFoldDB" id="A0A225DH18"/>
<accession>A0A225DH18</accession>
<evidence type="ECO:0000313" key="2">
    <source>
        <dbReference type="EMBL" id="OWK37828.1"/>
    </source>
</evidence>
<keyword evidence="1" id="KW-1133">Transmembrane helix</keyword>
<gene>
    <name evidence="2" type="ORF">FRUB_06948</name>
</gene>
<keyword evidence="1" id="KW-0472">Membrane</keyword>
<reference evidence="3" key="1">
    <citation type="submission" date="2017-06" db="EMBL/GenBank/DDBJ databases">
        <title>Genome analysis of Fimbriiglobus ruber SP5, the first member of the order Planctomycetales with confirmed chitinolytic capability.</title>
        <authorList>
            <person name="Ravin N.V."/>
            <person name="Rakitin A.L."/>
            <person name="Ivanova A.A."/>
            <person name="Beletsky A.V."/>
            <person name="Kulichevskaya I.S."/>
            <person name="Mardanov A.V."/>
            <person name="Dedysh S.N."/>
        </authorList>
    </citation>
    <scope>NUCLEOTIDE SEQUENCE [LARGE SCALE GENOMIC DNA]</scope>
    <source>
        <strain evidence="3">SP5</strain>
    </source>
</reference>
<dbReference type="RefSeq" id="WP_088257668.1">
    <property type="nucleotide sequence ID" value="NZ_NIDE01000014.1"/>
</dbReference>